<keyword evidence="2" id="KW-1133">Transmembrane helix</keyword>
<evidence type="ECO:0000256" key="2">
    <source>
        <dbReference type="SAM" id="Phobius"/>
    </source>
</evidence>
<sequence>MLERTNSDEPMTSNNAADAHYHSTYRVEEGVMEEYTEKPPPPPKQKFYKKKKYWIICSIISAIIILVVVLLAVFVFFPMIAQSLMNNAGISVQSAQITFTPPNNLQQSNALALVKRDFNPQTTFYMAMQSKLSNTGPFSASIKFQNPIQVYYNNTLLGNITLPDTSIAGGSGQLDATTPFLIQDPSYFAAFARDMLATKSFSWTMKGKLDITALSRYVYFAIAGISWVSLLTNSPIELLRSILTNPLPLMASMDGFPQVNIKSFQLPSDAAGGGINVELGTALVSPSPIGVQLGTIKMSIGYDGVNLGEVAADGITLKKGENIINLKGVLKPQNNTADLEKIGVLFSNYIAGKISNTTALGVSCAPNGKDPIGWLSEGFQSVQLNVALAASEPLKLINSVSMGYLDLKFNKDAPYAPVASAPAVVAGFSIPFGFSLNITEVSQNIALGTNTTGNFAVINVPMVPAQSNQQAGKLQFAMNNNAITALPGKDQAFNGYTYALTASDLYSFQVGGNATTKTQTPIGPITLSGISFEVPTSLHGLQFLNSTPTIINSLDVTGGTNEALQLSINVTMSNPSDFSISTGDVSFNMLADGQKLGVVTLSNLNLARGANTVMASATFDPKSSPVGQNLLSTFVMGKNNDVQIAGFEGSTAIASLANALSAVSIGSTLPGLKAPLIQGSSLIVNPDTPQTSIAGVQVSIANPFSAGLSITKVVSSVTFQGMPVGNINQDISSNPIVVSGHATAQSPALQMKMNLQPAAVALLLRQLAVKANLNTDALDALLGMGGFHIEGQKEIAPTSDIFQGFNISNYVMEAMKALEVDLQLQSSLNIGQYTDELQFAQSNVKVTTDNSVTRLIPIVGQPIVQQIVDGAKLGFDSIILSAPTDTSFKVQMKGSITNTGPMAASISFPQPLTVAWQGKPIGTVSMPTIQAQANVGAQFDVSGDFTIADQNYMATFSSYLINNNDFIWDIYTNTVDVSALGFTFSNIHMEKFVTLSGANGFKDCVTINSFDLPSNDPAGGIALTAKTTIKNPSQVGFNLNGVGFNTFFKNVLIGPLASDGAAVFPPRGSVEMNMKGRLIHQDSQEGLDAVTQVFDNYLNASNTILTVEGASGSGPNGQVGWLTTAFKTLKIENVILPGPKEKPVLIPSITMKDMEMDFTKDPYAPPSSSKQVEAQLKNPFGFPLGVSQLNMDVTANYNGNNVATLKVPTEKATTSNTGVVTTQFSNIPFQVFDNAHPAFDTFVSLLTAQNSLSFGLAGSANSVADTAVGALKLNNIGFNVQTALAGLNNFDGKNTILTLTVVGGTKDYVVIDLSIQFNNPSQITITIGDISFSTIMNELNQDVGTVYLQNVVVKPGMNQFNCVFHLGGSSDKAIAQMLSDYMTGAKVPLTILGSTQSTKIPSLQKALSTVKLATEMTGIQSNLVAGVKVKTSLIDVLAKKATSYVTLQNPLKTQYAITEVHAIVTFHGKDGPFQMAHIDYKLPSPAVVPVGGKITTDGWPVSVDASLPQLLAVVGTPNKVINLQQNVTTVVGDGFTSNMYYYQDNVPLEIDLDLLGLNVPLGGELPANITDIIKNGGKIPTATPTPSASSSAAPSSQSVTPTSKDNQPSSSETKPQSTQATTHDEPKPTSSGSQSPTGEPSKTTPEPTKESSTKSEAPATTSDSGHHFLWPFKV</sequence>
<dbReference type="Proteomes" id="UP000605846">
    <property type="component" value="Unassembled WGS sequence"/>
</dbReference>
<dbReference type="EMBL" id="JABAYA010000064">
    <property type="protein sequence ID" value="KAF7727125.1"/>
    <property type="molecule type" value="Genomic_DNA"/>
</dbReference>
<dbReference type="GO" id="GO:0000329">
    <property type="term" value="C:fungal-type vacuole membrane"/>
    <property type="evidence" value="ECO:0007669"/>
    <property type="project" value="InterPro"/>
</dbReference>
<feature type="compositionally biased region" description="Polar residues" evidence="1">
    <location>
        <begin position="1654"/>
        <end position="1663"/>
    </location>
</feature>
<keyword evidence="4" id="KW-1185">Reference proteome</keyword>
<dbReference type="InterPro" id="IPR046368">
    <property type="entry name" value="Tag1"/>
</dbReference>
<evidence type="ECO:0000313" key="4">
    <source>
        <dbReference type="Proteomes" id="UP000605846"/>
    </source>
</evidence>
<keyword evidence="2" id="KW-0812">Transmembrane</keyword>
<proteinExistence type="predicted"/>
<evidence type="ECO:0000256" key="1">
    <source>
        <dbReference type="SAM" id="MobiDB-lite"/>
    </source>
</evidence>
<name>A0A8H7BT70_9FUNG</name>
<dbReference type="InterPro" id="IPR022185">
    <property type="entry name" value="DUF3712"/>
</dbReference>
<evidence type="ECO:0000313" key="3">
    <source>
        <dbReference type="EMBL" id="KAF7727125.1"/>
    </source>
</evidence>
<comment type="caution">
    <text evidence="3">The sequence shown here is derived from an EMBL/GenBank/DDBJ whole genome shotgun (WGS) entry which is preliminary data.</text>
</comment>
<keyword evidence="2" id="KW-0472">Membrane</keyword>
<feature type="transmembrane region" description="Helical" evidence="2">
    <location>
        <begin position="53"/>
        <end position="77"/>
    </location>
</feature>
<organism evidence="3 4">
    <name type="scientific">Apophysomyces ossiformis</name>
    <dbReference type="NCBI Taxonomy" id="679940"/>
    <lineage>
        <taxon>Eukaryota</taxon>
        <taxon>Fungi</taxon>
        <taxon>Fungi incertae sedis</taxon>
        <taxon>Mucoromycota</taxon>
        <taxon>Mucoromycotina</taxon>
        <taxon>Mucoromycetes</taxon>
        <taxon>Mucorales</taxon>
        <taxon>Mucorineae</taxon>
        <taxon>Mucoraceae</taxon>
        <taxon>Apophysomyces</taxon>
    </lineage>
</organism>
<dbReference type="OrthoDB" id="10039566at2759"/>
<feature type="compositionally biased region" description="Low complexity" evidence="1">
    <location>
        <begin position="1580"/>
        <end position="1603"/>
    </location>
</feature>
<dbReference type="SUPFAM" id="SSF117070">
    <property type="entry name" value="LEA14-like"/>
    <property type="match status" value="1"/>
</dbReference>
<dbReference type="PANTHER" id="PTHR35895">
    <property type="entry name" value="CHROMOSOME 16, WHOLE GENOME SHOTGUN SEQUENCE"/>
    <property type="match status" value="1"/>
</dbReference>
<gene>
    <name evidence="3" type="ORF">EC973_007986</name>
</gene>
<protein>
    <submittedName>
        <fullName evidence="3">Uncharacterized protein</fullName>
    </submittedName>
</protein>
<feature type="region of interest" description="Disordered" evidence="1">
    <location>
        <begin position="1580"/>
        <end position="1674"/>
    </location>
</feature>
<reference evidence="3" key="1">
    <citation type="submission" date="2020-01" db="EMBL/GenBank/DDBJ databases">
        <title>Genome Sequencing of Three Apophysomyces-Like Fungal Strains Confirms a Novel Fungal Genus in the Mucoromycota with divergent Burkholderia-like Endosymbiotic Bacteria.</title>
        <authorList>
            <person name="Stajich J.E."/>
            <person name="Macias A.M."/>
            <person name="Carter-House D."/>
            <person name="Lovett B."/>
            <person name="Kasson L.R."/>
            <person name="Berry K."/>
            <person name="Grigoriev I."/>
            <person name="Chang Y."/>
            <person name="Spatafora J."/>
            <person name="Kasson M.T."/>
        </authorList>
    </citation>
    <scope>NUCLEOTIDE SEQUENCE</scope>
    <source>
        <strain evidence="3">NRRL A-21654</strain>
    </source>
</reference>
<feature type="compositionally biased region" description="Polar residues" evidence="1">
    <location>
        <begin position="1604"/>
        <end position="1621"/>
    </location>
</feature>
<dbReference type="Pfam" id="PF12505">
    <property type="entry name" value="DUF3712"/>
    <property type="match status" value="4"/>
</dbReference>
<dbReference type="PANTHER" id="PTHR35895:SF1">
    <property type="entry name" value="LIPID-BINDING SERUM GLYCOPROTEIN C-TERMINAL DOMAIN-CONTAINING PROTEIN"/>
    <property type="match status" value="1"/>
</dbReference>
<feature type="compositionally biased region" description="Polar residues" evidence="1">
    <location>
        <begin position="1628"/>
        <end position="1646"/>
    </location>
</feature>
<accession>A0A8H7BT70</accession>